<dbReference type="SUPFAM" id="SSF116734">
    <property type="entry name" value="DNA methylase specificity domain"/>
    <property type="match status" value="2"/>
</dbReference>
<dbReference type="GO" id="GO:0009307">
    <property type="term" value="P:DNA restriction-modification system"/>
    <property type="evidence" value="ECO:0007669"/>
    <property type="project" value="UniProtKB-KW"/>
</dbReference>
<name>A0A5E4ZPC5_9BURK</name>
<dbReference type="Pfam" id="PF01420">
    <property type="entry name" value="Methylase_S"/>
    <property type="match status" value="2"/>
</dbReference>
<evidence type="ECO:0000256" key="3">
    <source>
        <dbReference type="ARBA" id="ARBA00023125"/>
    </source>
</evidence>
<evidence type="ECO:0000259" key="5">
    <source>
        <dbReference type="Pfam" id="PF01420"/>
    </source>
</evidence>
<organism evidence="6 7">
    <name type="scientific">Pandoraea captiosa</name>
    <dbReference type="NCBI Taxonomy" id="2508302"/>
    <lineage>
        <taxon>Bacteria</taxon>
        <taxon>Pseudomonadati</taxon>
        <taxon>Pseudomonadota</taxon>
        <taxon>Betaproteobacteria</taxon>
        <taxon>Burkholderiales</taxon>
        <taxon>Burkholderiaceae</taxon>
        <taxon>Pandoraea</taxon>
    </lineage>
</organism>
<dbReference type="RefSeq" id="WP_150623911.1">
    <property type="nucleotide sequence ID" value="NZ_CABPSQ010000002.1"/>
</dbReference>
<dbReference type="PANTHER" id="PTHR43140:SF1">
    <property type="entry name" value="TYPE I RESTRICTION ENZYME ECOKI SPECIFICITY SUBUNIT"/>
    <property type="match status" value="1"/>
</dbReference>
<evidence type="ECO:0000256" key="4">
    <source>
        <dbReference type="SAM" id="Coils"/>
    </source>
</evidence>
<accession>A0A5E4ZPC5</accession>
<keyword evidence="7" id="KW-1185">Reference proteome</keyword>
<dbReference type="AlphaFoldDB" id="A0A5E4ZPC5"/>
<keyword evidence="6" id="KW-0540">Nuclease</keyword>
<evidence type="ECO:0000313" key="6">
    <source>
        <dbReference type="EMBL" id="VVE63209.1"/>
    </source>
</evidence>
<dbReference type="GO" id="GO:0003677">
    <property type="term" value="F:DNA binding"/>
    <property type="evidence" value="ECO:0007669"/>
    <property type="project" value="UniProtKB-KW"/>
</dbReference>
<dbReference type="GO" id="GO:0004519">
    <property type="term" value="F:endonuclease activity"/>
    <property type="evidence" value="ECO:0007669"/>
    <property type="project" value="UniProtKB-KW"/>
</dbReference>
<dbReference type="OrthoDB" id="5298944at2"/>
<sequence>MDAQQFLAEFGHIANASGGIGKLRELILELAIRGELLTTPDSATDARNLLAEISSFRAELVHAGKLRRPTPQPDIEATELSFTLPTNWAFERLGNVCEIVRGVTFPSSKKQTSRASGAVACLRTSNVQAEVDWDDLIFVDEEFVGREDQWVQKGDTMISMANSYELVGKVALVREVKERATFGGFIAAVRPHVLEPDYLYLVLRSPYMQARMRGTASQTTNIANISLGGMRPIPTPIPPKEEQSRIVAKVDELMALCDKLDMQQQERRKLQNNLRQSALQAVASAISPHELQTTWARLADNFGCLFHAPEDVAAFKGLVLDLAVSGELLNIKHRHAATGADLLDAIAEKRIEWSQRSEGQEKKEALAMLKKLRTQQVRIPEGSLPEHWAWASLLQVSQAVVDCHNKTAPYVNEGIHLIRTTDIRNGRMDLSSTRKISEETYAYWARRMPPKGGDIFFTREAPMGEAAIVPDGEKVCLGQRSMLIRLFPELFSNRFLLYVIQSPSFQTRIIEAAIGMTVKHLRVGGVEDLVVPVPPKAEQDQIVAIVDALFRMCDRYADQLSRKRRIAASLAASAVASLTGIDIEQEEEPMKAPQTELIAPLRLGTTPDIKAQAPLATILARHNGEISAKDLWQRFGGEIDAFYAQLKAEVARGWILEPAPAEMREKPADTVSA</sequence>
<keyword evidence="4" id="KW-0175">Coiled coil</keyword>
<feature type="domain" description="Type I restriction modification DNA specificity" evidence="5">
    <location>
        <begin position="412"/>
        <end position="551"/>
    </location>
</feature>
<dbReference type="InterPro" id="IPR044946">
    <property type="entry name" value="Restrct_endonuc_typeI_TRD_sf"/>
</dbReference>
<dbReference type="PANTHER" id="PTHR43140">
    <property type="entry name" value="TYPE-1 RESTRICTION ENZYME ECOKI SPECIFICITY PROTEIN"/>
    <property type="match status" value="1"/>
</dbReference>
<dbReference type="Gene3D" id="3.90.220.20">
    <property type="entry name" value="DNA methylase specificity domains"/>
    <property type="match status" value="2"/>
</dbReference>
<feature type="domain" description="Type I restriction modification DNA specificity" evidence="5">
    <location>
        <begin position="85"/>
        <end position="262"/>
    </location>
</feature>
<keyword evidence="6" id="KW-0255">Endonuclease</keyword>
<evidence type="ECO:0000256" key="2">
    <source>
        <dbReference type="ARBA" id="ARBA00022747"/>
    </source>
</evidence>
<dbReference type="InterPro" id="IPR000055">
    <property type="entry name" value="Restrct_endonuc_typeI_TRD"/>
</dbReference>
<keyword evidence="6" id="KW-0378">Hydrolase</keyword>
<dbReference type="Proteomes" id="UP000414136">
    <property type="component" value="Unassembled WGS sequence"/>
</dbReference>
<gene>
    <name evidence="6" type="ORF">PCA31118_01150</name>
</gene>
<protein>
    <submittedName>
        <fullName evidence="6">Restriction endonuclease subunit S</fullName>
    </submittedName>
</protein>
<keyword evidence="3" id="KW-0238">DNA-binding</keyword>
<comment type="similarity">
    <text evidence="1">Belongs to the type-I restriction system S methylase family.</text>
</comment>
<dbReference type="CDD" id="cd17246">
    <property type="entry name" value="RMtype1_S_SonII-TRD2-CR2_like"/>
    <property type="match status" value="1"/>
</dbReference>
<dbReference type="EMBL" id="CABPSQ010000002">
    <property type="protein sequence ID" value="VVE63209.1"/>
    <property type="molecule type" value="Genomic_DNA"/>
</dbReference>
<dbReference type="CDD" id="cd17252">
    <property type="entry name" value="RMtype1_S_EcoKI-TRD1-CR1_like"/>
    <property type="match status" value="1"/>
</dbReference>
<keyword evidence="2" id="KW-0680">Restriction system</keyword>
<evidence type="ECO:0000313" key="7">
    <source>
        <dbReference type="Proteomes" id="UP000414136"/>
    </source>
</evidence>
<evidence type="ECO:0000256" key="1">
    <source>
        <dbReference type="ARBA" id="ARBA00010923"/>
    </source>
</evidence>
<feature type="coiled-coil region" evidence="4">
    <location>
        <begin position="253"/>
        <end position="280"/>
    </location>
</feature>
<proteinExistence type="inferred from homology"/>
<dbReference type="InterPro" id="IPR051212">
    <property type="entry name" value="Type-I_RE_S_subunit"/>
</dbReference>
<reference evidence="6 7" key="1">
    <citation type="submission" date="2019-08" db="EMBL/GenBank/DDBJ databases">
        <authorList>
            <person name="Peeters C."/>
        </authorList>
    </citation>
    <scope>NUCLEOTIDE SEQUENCE [LARGE SCALE GENOMIC DNA]</scope>
    <source>
        <strain evidence="6 7">LMG 31118</strain>
    </source>
</reference>